<protein>
    <recommendedName>
        <fullName evidence="3">SWIM-type domain-containing protein</fullName>
    </recommendedName>
</protein>
<accession>A0AA38TZD0</accession>
<evidence type="ECO:0000313" key="5">
    <source>
        <dbReference type="Proteomes" id="UP001163798"/>
    </source>
</evidence>
<name>A0AA38TZD0_9AGAR</name>
<dbReference type="GO" id="GO:0008270">
    <property type="term" value="F:zinc ion binding"/>
    <property type="evidence" value="ECO:0007669"/>
    <property type="project" value="UniProtKB-KW"/>
</dbReference>
<evidence type="ECO:0000256" key="1">
    <source>
        <dbReference type="PROSITE-ProRule" id="PRU00325"/>
    </source>
</evidence>
<feature type="region of interest" description="Disordered" evidence="2">
    <location>
        <begin position="248"/>
        <end position="271"/>
    </location>
</feature>
<keyword evidence="1" id="KW-0863">Zinc-finger</keyword>
<evidence type="ECO:0000256" key="2">
    <source>
        <dbReference type="SAM" id="MobiDB-lite"/>
    </source>
</evidence>
<reference evidence="4" key="1">
    <citation type="submission" date="2022-08" db="EMBL/GenBank/DDBJ databases">
        <authorList>
            <consortium name="DOE Joint Genome Institute"/>
            <person name="Min B."/>
            <person name="Riley R."/>
            <person name="Sierra-Patev S."/>
            <person name="Naranjo-Ortiz M."/>
            <person name="Looney B."/>
            <person name="Konkel Z."/>
            <person name="Slot J.C."/>
            <person name="Sakamoto Y."/>
            <person name="Steenwyk J.L."/>
            <person name="Rokas A."/>
            <person name="Carro J."/>
            <person name="Camarero S."/>
            <person name="Ferreira P."/>
            <person name="Molpeceres G."/>
            <person name="Ruiz-Duenas F.J."/>
            <person name="Serrano A."/>
            <person name="Henrissat B."/>
            <person name="Drula E."/>
            <person name="Hughes K.W."/>
            <person name="Mata J.L."/>
            <person name="Ishikawa N.K."/>
            <person name="Vargas-Isla R."/>
            <person name="Ushijima S."/>
            <person name="Smith C.A."/>
            <person name="Ahrendt S."/>
            <person name="Andreopoulos W."/>
            <person name="He G."/>
            <person name="Labutti K."/>
            <person name="Lipzen A."/>
            <person name="Ng V."/>
            <person name="Sandor L."/>
            <person name="Barry K."/>
            <person name="Martinez A.T."/>
            <person name="Xiao Y."/>
            <person name="Gibbons J.G."/>
            <person name="Terashima K."/>
            <person name="Hibbett D.S."/>
            <person name="Grigoriev I.V."/>
        </authorList>
    </citation>
    <scope>NUCLEOTIDE SEQUENCE</scope>
    <source>
        <strain evidence="4">TFB10291</strain>
    </source>
</reference>
<organism evidence="4 5">
    <name type="scientific">Lentinula aff. detonsa</name>
    <dbReference type="NCBI Taxonomy" id="2804958"/>
    <lineage>
        <taxon>Eukaryota</taxon>
        <taxon>Fungi</taxon>
        <taxon>Dikarya</taxon>
        <taxon>Basidiomycota</taxon>
        <taxon>Agaricomycotina</taxon>
        <taxon>Agaricomycetes</taxon>
        <taxon>Agaricomycetidae</taxon>
        <taxon>Agaricales</taxon>
        <taxon>Marasmiineae</taxon>
        <taxon>Omphalotaceae</taxon>
        <taxon>Lentinula</taxon>
    </lineage>
</organism>
<feature type="compositionally biased region" description="Acidic residues" evidence="2">
    <location>
        <begin position="259"/>
        <end position="271"/>
    </location>
</feature>
<comment type="caution">
    <text evidence="4">The sequence shown here is derived from an EMBL/GenBank/DDBJ whole genome shotgun (WGS) entry which is preliminary data.</text>
</comment>
<evidence type="ECO:0000259" key="3">
    <source>
        <dbReference type="PROSITE" id="PS50966"/>
    </source>
</evidence>
<dbReference type="AlphaFoldDB" id="A0AA38TZD0"/>
<dbReference type="PROSITE" id="PS50966">
    <property type="entry name" value="ZF_SWIM"/>
    <property type="match status" value="1"/>
</dbReference>
<evidence type="ECO:0000313" key="4">
    <source>
        <dbReference type="EMBL" id="KAJ3790077.1"/>
    </source>
</evidence>
<sequence length="366" mass="43733">MFKDLQRKIKEDHVEFGGEYTIPFDPLISDRERVQFTIRIYTWAVKRMYTFCVGHDLRELWAYLWENWYRPARWKLWTRAPSPEIPRLRTTMINESHWRHIKHDFLHYFHRPRVDLLVWILVAKLTPTYQRKLDNLTLDIGRYRGLAGWRKAFKQEWKKLERRPITLPLNPGYRPRVKQWACTCPSQAPNRFLLCKHLVQGVEPVPDIFFLEVTRLCTAPFWQHPSLIPKTDLPEGYVDRDFIQADIPDDQQLDPQQNEPEDGNESDGEEEEYEYAILEDASATYDERMDELIGKLRSFADGLHYQKQFRDVRFLNTLEKHGSGFFRMLDSCLDKERRQNHNGGAPTRTWDPKAASAMFYRTQPKD</sequence>
<keyword evidence="1" id="KW-0862">Zinc</keyword>
<dbReference type="Proteomes" id="UP001163798">
    <property type="component" value="Unassembled WGS sequence"/>
</dbReference>
<dbReference type="InterPro" id="IPR007527">
    <property type="entry name" value="Znf_SWIM"/>
</dbReference>
<keyword evidence="5" id="KW-1185">Reference proteome</keyword>
<dbReference type="EMBL" id="MU793253">
    <property type="protein sequence ID" value="KAJ3790077.1"/>
    <property type="molecule type" value="Genomic_DNA"/>
</dbReference>
<gene>
    <name evidence="4" type="ORF">GGU10DRAFT_303785</name>
</gene>
<keyword evidence="1" id="KW-0479">Metal-binding</keyword>
<feature type="domain" description="SWIM-type" evidence="3">
    <location>
        <begin position="173"/>
        <end position="206"/>
    </location>
</feature>
<proteinExistence type="predicted"/>